<dbReference type="EMBL" id="CACSIO010000019">
    <property type="protein sequence ID" value="CAA0113670.1"/>
    <property type="molecule type" value="Genomic_DNA"/>
</dbReference>
<sequence>MLSDVDIENTVRSSLERIVPEMNDRTWFVEYLYKHKIGNRLPRGKKFDFYRGIETQTRWKAVVENHIHQIFNKPYKNRISPFLLSQLTLLDFACINRECILNTGVVLDVISKLEGENEYAPSTDLVKHDIKFKRKGMFANYKHTHVPMLPNAYLKMMSQETSISSIVANIDNATLDIDLDNVEREIKARGKAKGGRMTGHWLITREDQGQTYYLAIFPHARNNGLDEEWIFNQVQESERYMGSQT</sequence>
<reference evidence="1 2" key="1">
    <citation type="submission" date="2019-11" db="EMBL/GenBank/DDBJ databases">
        <authorList>
            <person name="Holert J."/>
        </authorList>
    </citation>
    <scope>NUCLEOTIDE SEQUENCE [LARGE SCALE GENOMIC DNA]</scope>
    <source>
        <strain evidence="1">SB11_3</strain>
    </source>
</reference>
<evidence type="ECO:0000313" key="2">
    <source>
        <dbReference type="Proteomes" id="UP000441399"/>
    </source>
</evidence>
<dbReference type="AlphaFoldDB" id="A0A5S9Q8D9"/>
<gene>
    <name evidence="1" type="ORF">OPDIPICF_04753</name>
</gene>
<organism evidence="1 2">
    <name type="scientific">BD1-7 clade bacterium</name>
    <dbReference type="NCBI Taxonomy" id="2029982"/>
    <lineage>
        <taxon>Bacteria</taxon>
        <taxon>Pseudomonadati</taxon>
        <taxon>Pseudomonadota</taxon>
        <taxon>Gammaproteobacteria</taxon>
        <taxon>Cellvibrionales</taxon>
        <taxon>Spongiibacteraceae</taxon>
        <taxon>BD1-7 clade</taxon>
    </lineage>
</organism>
<evidence type="ECO:0000313" key="1">
    <source>
        <dbReference type="EMBL" id="CAA0113670.1"/>
    </source>
</evidence>
<dbReference type="OrthoDB" id="7058927at2"/>
<dbReference type="Proteomes" id="UP000441399">
    <property type="component" value="Unassembled WGS sequence"/>
</dbReference>
<name>A0A5S9Q8D9_9GAMM</name>
<protein>
    <submittedName>
        <fullName evidence="1">Uncharacterized protein</fullName>
    </submittedName>
</protein>
<keyword evidence="2" id="KW-1185">Reference proteome</keyword>
<proteinExistence type="predicted"/>
<accession>A0A5S9Q8D9</accession>